<evidence type="ECO:0000256" key="1">
    <source>
        <dbReference type="SAM" id="Phobius"/>
    </source>
</evidence>
<dbReference type="AlphaFoldDB" id="A0A5M3MB72"/>
<keyword evidence="1" id="KW-0812">Transmembrane</keyword>
<dbReference type="EMBL" id="JH711586">
    <property type="protein sequence ID" value="EIW76333.1"/>
    <property type="molecule type" value="Genomic_DNA"/>
</dbReference>
<dbReference type="OrthoDB" id="2675435at2759"/>
<evidence type="ECO:0000313" key="2">
    <source>
        <dbReference type="EMBL" id="EIW76333.1"/>
    </source>
</evidence>
<proteinExistence type="predicted"/>
<feature type="transmembrane region" description="Helical" evidence="1">
    <location>
        <begin position="51"/>
        <end position="69"/>
    </location>
</feature>
<protein>
    <submittedName>
        <fullName evidence="2">Uncharacterized protein</fullName>
    </submittedName>
</protein>
<accession>A0A5M3MB72</accession>
<feature type="transmembrane region" description="Helical" evidence="1">
    <location>
        <begin position="76"/>
        <end position="99"/>
    </location>
</feature>
<keyword evidence="1" id="KW-1133">Transmembrane helix</keyword>
<dbReference type="Proteomes" id="UP000053558">
    <property type="component" value="Unassembled WGS sequence"/>
</dbReference>
<feature type="transmembrane region" description="Helical" evidence="1">
    <location>
        <begin position="161"/>
        <end position="182"/>
    </location>
</feature>
<dbReference type="KEGG" id="cput:CONPUDRAFT_139724"/>
<name>A0A5M3MB72_CONPW</name>
<dbReference type="GeneID" id="19201393"/>
<reference evidence="3" key="1">
    <citation type="journal article" date="2012" name="Science">
        <title>The Paleozoic origin of enzymatic lignin decomposition reconstructed from 31 fungal genomes.</title>
        <authorList>
            <person name="Floudas D."/>
            <person name="Binder M."/>
            <person name="Riley R."/>
            <person name="Barry K."/>
            <person name="Blanchette R.A."/>
            <person name="Henrissat B."/>
            <person name="Martinez A.T."/>
            <person name="Otillar R."/>
            <person name="Spatafora J.W."/>
            <person name="Yadav J.S."/>
            <person name="Aerts A."/>
            <person name="Benoit I."/>
            <person name="Boyd A."/>
            <person name="Carlson A."/>
            <person name="Copeland A."/>
            <person name="Coutinho P.M."/>
            <person name="de Vries R.P."/>
            <person name="Ferreira P."/>
            <person name="Findley K."/>
            <person name="Foster B."/>
            <person name="Gaskell J."/>
            <person name="Glotzer D."/>
            <person name="Gorecki P."/>
            <person name="Heitman J."/>
            <person name="Hesse C."/>
            <person name="Hori C."/>
            <person name="Igarashi K."/>
            <person name="Jurgens J.A."/>
            <person name="Kallen N."/>
            <person name="Kersten P."/>
            <person name="Kohler A."/>
            <person name="Kuees U."/>
            <person name="Kumar T.K.A."/>
            <person name="Kuo A."/>
            <person name="LaButti K."/>
            <person name="Larrondo L.F."/>
            <person name="Lindquist E."/>
            <person name="Ling A."/>
            <person name="Lombard V."/>
            <person name="Lucas S."/>
            <person name="Lundell T."/>
            <person name="Martin R."/>
            <person name="McLaughlin D.J."/>
            <person name="Morgenstern I."/>
            <person name="Morin E."/>
            <person name="Murat C."/>
            <person name="Nagy L.G."/>
            <person name="Nolan M."/>
            <person name="Ohm R.A."/>
            <person name="Patyshakuliyeva A."/>
            <person name="Rokas A."/>
            <person name="Ruiz-Duenas F.J."/>
            <person name="Sabat G."/>
            <person name="Salamov A."/>
            <person name="Samejima M."/>
            <person name="Schmutz J."/>
            <person name="Slot J.C."/>
            <person name="St John F."/>
            <person name="Stenlid J."/>
            <person name="Sun H."/>
            <person name="Sun S."/>
            <person name="Syed K."/>
            <person name="Tsang A."/>
            <person name="Wiebenga A."/>
            <person name="Young D."/>
            <person name="Pisabarro A."/>
            <person name="Eastwood D.C."/>
            <person name="Martin F."/>
            <person name="Cullen D."/>
            <person name="Grigoriev I.V."/>
            <person name="Hibbett D.S."/>
        </authorList>
    </citation>
    <scope>NUCLEOTIDE SEQUENCE [LARGE SCALE GENOMIC DNA]</scope>
    <source>
        <strain evidence="3">RWD-64-598 SS2</strain>
    </source>
</reference>
<keyword evidence="3" id="KW-1185">Reference proteome</keyword>
<evidence type="ECO:0000313" key="3">
    <source>
        <dbReference type="Proteomes" id="UP000053558"/>
    </source>
</evidence>
<dbReference type="RefSeq" id="XP_007773567.1">
    <property type="nucleotide sequence ID" value="XM_007775377.1"/>
</dbReference>
<feature type="transmembrane region" description="Helical" evidence="1">
    <location>
        <begin position="119"/>
        <end position="140"/>
    </location>
</feature>
<dbReference type="OMA" id="SAMEMPL"/>
<gene>
    <name evidence="2" type="ORF">CONPUDRAFT_139724</name>
</gene>
<keyword evidence="1" id="KW-0472">Membrane</keyword>
<sequence length="251" mass="27610">MVGKRWSFSRMVFTIARYTPFVGTAFTLISAFLMSNNEGLCEGAAIADNSIHIASIVAAECLIVVRVHALWERNKFVLFGLTALGVALGAVVCVLLFSHVELPGTVDDYNPCIFAASAAGGYTYSALLIFEYALLFLIVLRRHMDRSNMCAFQRKLYRDGIIYMASVLAITSTNVVVSFKVTESYSEVLNAPQVVMHSVLSCRILFRMKENSCIPTGVEERTEEQSTGGQAVTDRTIFSSVVMLSQESSLI</sequence>
<comment type="caution">
    <text evidence="2">The sequence shown here is derived from an EMBL/GenBank/DDBJ whole genome shotgun (WGS) entry which is preliminary data.</text>
</comment>
<organism evidence="2 3">
    <name type="scientific">Coniophora puteana (strain RWD-64-598)</name>
    <name type="common">Brown rot fungus</name>
    <dbReference type="NCBI Taxonomy" id="741705"/>
    <lineage>
        <taxon>Eukaryota</taxon>
        <taxon>Fungi</taxon>
        <taxon>Dikarya</taxon>
        <taxon>Basidiomycota</taxon>
        <taxon>Agaricomycotina</taxon>
        <taxon>Agaricomycetes</taxon>
        <taxon>Agaricomycetidae</taxon>
        <taxon>Boletales</taxon>
        <taxon>Coniophorineae</taxon>
        <taxon>Coniophoraceae</taxon>
        <taxon>Coniophora</taxon>
    </lineage>
</organism>